<organism evidence="2 3">
    <name type="scientific">Phytophthora pseudosyringae</name>
    <dbReference type="NCBI Taxonomy" id="221518"/>
    <lineage>
        <taxon>Eukaryota</taxon>
        <taxon>Sar</taxon>
        <taxon>Stramenopiles</taxon>
        <taxon>Oomycota</taxon>
        <taxon>Peronosporomycetes</taxon>
        <taxon>Peronosporales</taxon>
        <taxon>Peronosporaceae</taxon>
        <taxon>Phytophthora</taxon>
    </lineage>
</organism>
<dbReference type="Proteomes" id="UP000694044">
    <property type="component" value="Unassembled WGS sequence"/>
</dbReference>
<sequence length="165" mass="18490">MGRQRQASIAVAGADLEWISAFLKTYDGDLLEFELDVDSQHFFDNMDVLLAAHSPNDHRRSPLQLTPFVLSVISGLQDSSTKVEAQEVKPAPSMSFCELLEEAELAAAAKGVPRQQAPRQTVTTPRKSRARMSKSREGTATFSKNYEKPTTRSSSRKKLNRRLFY</sequence>
<evidence type="ECO:0000313" key="2">
    <source>
        <dbReference type="EMBL" id="KAG7376722.1"/>
    </source>
</evidence>
<accession>A0A8T1V639</accession>
<protein>
    <submittedName>
        <fullName evidence="2">Uncharacterized protein</fullName>
    </submittedName>
</protein>
<evidence type="ECO:0000256" key="1">
    <source>
        <dbReference type="SAM" id="MobiDB-lite"/>
    </source>
</evidence>
<dbReference type="AlphaFoldDB" id="A0A8T1V639"/>
<feature type="compositionally biased region" description="Basic residues" evidence="1">
    <location>
        <begin position="154"/>
        <end position="165"/>
    </location>
</feature>
<proteinExistence type="predicted"/>
<comment type="caution">
    <text evidence="2">The sequence shown here is derived from an EMBL/GenBank/DDBJ whole genome shotgun (WGS) entry which is preliminary data.</text>
</comment>
<name>A0A8T1V639_9STRA</name>
<evidence type="ECO:0000313" key="3">
    <source>
        <dbReference type="Proteomes" id="UP000694044"/>
    </source>
</evidence>
<feature type="region of interest" description="Disordered" evidence="1">
    <location>
        <begin position="108"/>
        <end position="165"/>
    </location>
</feature>
<gene>
    <name evidence="2" type="ORF">PHYPSEUDO_012848</name>
</gene>
<dbReference type="OrthoDB" id="121770at2759"/>
<dbReference type="EMBL" id="JAGDFM010000632">
    <property type="protein sequence ID" value="KAG7376722.1"/>
    <property type="molecule type" value="Genomic_DNA"/>
</dbReference>
<reference evidence="2" key="1">
    <citation type="submission" date="2021-02" db="EMBL/GenBank/DDBJ databases">
        <authorList>
            <person name="Palmer J.M."/>
        </authorList>
    </citation>
    <scope>NUCLEOTIDE SEQUENCE</scope>
    <source>
        <strain evidence="2">SCRP734</strain>
    </source>
</reference>
<keyword evidence="3" id="KW-1185">Reference proteome</keyword>